<feature type="transmembrane region" description="Helical" evidence="1">
    <location>
        <begin position="105"/>
        <end position="125"/>
    </location>
</feature>
<keyword evidence="1" id="KW-1133">Transmembrane helix</keyword>
<keyword evidence="1" id="KW-0472">Membrane</keyword>
<feature type="transmembrane region" description="Helical" evidence="1">
    <location>
        <begin position="40"/>
        <end position="58"/>
    </location>
</feature>
<reference evidence="2 3" key="1">
    <citation type="submission" date="2024-09" db="EMBL/GenBank/DDBJ databases">
        <authorList>
            <person name="Sun Q."/>
            <person name="Mori K."/>
        </authorList>
    </citation>
    <scope>NUCLEOTIDE SEQUENCE [LARGE SCALE GENOMIC DNA]</scope>
    <source>
        <strain evidence="2 3">NCAIM B.02301</strain>
    </source>
</reference>
<gene>
    <name evidence="2" type="ORF">ACFFH4_06560</name>
</gene>
<dbReference type="PIRSF" id="PIRSF030092">
    <property type="entry name" value="UCP030092"/>
    <property type="match status" value="1"/>
</dbReference>
<evidence type="ECO:0000313" key="2">
    <source>
        <dbReference type="EMBL" id="MFC0558711.1"/>
    </source>
</evidence>
<keyword evidence="1" id="KW-0812">Transmembrane</keyword>
<evidence type="ECO:0000313" key="3">
    <source>
        <dbReference type="Proteomes" id="UP001589833"/>
    </source>
</evidence>
<name>A0ABV6NDI2_9BACI</name>
<dbReference type="Proteomes" id="UP001589833">
    <property type="component" value="Unassembled WGS sequence"/>
</dbReference>
<dbReference type="InterPro" id="IPR016945">
    <property type="entry name" value="UCP030092"/>
</dbReference>
<keyword evidence="3" id="KW-1185">Reference proteome</keyword>
<dbReference type="RefSeq" id="WP_273839756.1">
    <property type="nucleotide sequence ID" value="NZ_JAQQWT010000001.1"/>
</dbReference>
<organism evidence="2 3">
    <name type="scientific">Halalkalibacter alkalisediminis</name>
    <dbReference type="NCBI Taxonomy" id="935616"/>
    <lineage>
        <taxon>Bacteria</taxon>
        <taxon>Bacillati</taxon>
        <taxon>Bacillota</taxon>
        <taxon>Bacilli</taxon>
        <taxon>Bacillales</taxon>
        <taxon>Bacillaceae</taxon>
        <taxon>Halalkalibacter</taxon>
    </lineage>
</organism>
<evidence type="ECO:0000256" key="1">
    <source>
        <dbReference type="SAM" id="Phobius"/>
    </source>
</evidence>
<dbReference type="InterPro" id="IPR024515">
    <property type="entry name" value="DUF3397"/>
</dbReference>
<protein>
    <submittedName>
        <fullName evidence="2">DUF3397 domain-containing protein</fullName>
    </submittedName>
</protein>
<feature type="transmembrane region" description="Helical" evidence="1">
    <location>
        <begin position="6"/>
        <end position="28"/>
    </location>
</feature>
<sequence>MSNLLAWFVATIVTIPLLGWYLIYITTVKVSKNKSKSIRLASDWTTILFMMAVYFIMTELWAKSFLWIILAVFFLIALLFTWIHWKLSGDIHVGKLFRGIWRFNFLLFLCIYVLLSGYGLISRILSS</sequence>
<comment type="caution">
    <text evidence="2">The sequence shown here is derived from an EMBL/GenBank/DDBJ whole genome shotgun (WGS) entry which is preliminary data.</text>
</comment>
<proteinExistence type="predicted"/>
<dbReference type="EMBL" id="JBHLTR010000006">
    <property type="protein sequence ID" value="MFC0558711.1"/>
    <property type="molecule type" value="Genomic_DNA"/>
</dbReference>
<accession>A0ABV6NDI2</accession>
<feature type="transmembrane region" description="Helical" evidence="1">
    <location>
        <begin position="64"/>
        <end position="85"/>
    </location>
</feature>
<dbReference type="Pfam" id="PF11877">
    <property type="entry name" value="DUF3397"/>
    <property type="match status" value="1"/>
</dbReference>